<dbReference type="GO" id="GO:0016491">
    <property type="term" value="F:oxidoreductase activity"/>
    <property type="evidence" value="ECO:0007669"/>
    <property type="project" value="UniProtKB-KW"/>
</dbReference>
<dbReference type="InterPro" id="IPR036291">
    <property type="entry name" value="NAD(P)-bd_dom_sf"/>
</dbReference>
<dbReference type="RefSeq" id="WP_339854769.1">
    <property type="nucleotide sequence ID" value="NZ_CAXAXR010000013.1"/>
</dbReference>
<dbReference type="PRINTS" id="PR00080">
    <property type="entry name" value="SDRFAMILY"/>
</dbReference>
<dbReference type="SUPFAM" id="SSF51735">
    <property type="entry name" value="NAD(P)-binding Rossmann-fold domains"/>
    <property type="match status" value="1"/>
</dbReference>
<sequence>MTVEGKTVLITGASRGIGAAAARIFAAQGANVALLARSTDQLAELSQEIGDAALALPCDVADYADYEAAIQKVVAHFGGLDVLIGNAGVIDPIAPLAESDPAGWGRAIDINLKGIYHGMRAAMPVMLNSGGGTIITISSGAAHRALEGWSHYCASKAGAAMLTEAAHLETAGQGLRILALSPGTVATDMQVAIKASGLNPVSTLDWSDHVPPDWPARALLWMCGPEADAWLGQEISLRDPDIRNSVGLT</sequence>
<protein>
    <submittedName>
        <fullName evidence="4">Short-chain dehydrogenase</fullName>
    </submittedName>
</protein>
<proteinExistence type="inferred from homology"/>
<gene>
    <name evidence="4" type="ORF">DCS45_00130</name>
</gene>
<organism evidence="4 5">
    <name type="scientific">Roseovarius nubinhibens</name>
    <dbReference type="NCBI Taxonomy" id="314263"/>
    <lineage>
        <taxon>Bacteria</taxon>
        <taxon>Pseudomonadati</taxon>
        <taxon>Pseudomonadota</taxon>
        <taxon>Alphaproteobacteria</taxon>
        <taxon>Rhodobacterales</taxon>
        <taxon>Roseobacteraceae</taxon>
        <taxon>Roseovarius</taxon>
    </lineage>
</organism>
<dbReference type="InterPro" id="IPR020904">
    <property type="entry name" value="Sc_DH/Rdtase_CS"/>
</dbReference>
<dbReference type="FunFam" id="3.40.50.720:FF:000084">
    <property type="entry name" value="Short-chain dehydrogenase reductase"/>
    <property type="match status" value="1"/>
</dbReference>
<accession>A0A348W6V6</accession>
<dbReference type="AlphaFoldDB" id="A0A348W6V6"/>
<dbReference type="CDD" id="cd05233">
    <property type="entry name" value="SDR_c"/>
    <property type="match status" value="1"/>
</dbReference>
<comment type="caution">
    <text evidence="4">The sequence shown here is derived from an EMBL/GenBank/DDBJ whole genome shotgun (WGS) entry which is preliminary data.</text>
</comment>
<dbReference type="PROSITE" id="PS00061">
    <property type="entry name" value="ADH_SHORT"/>
    <property type="match status" value="1"/>
</dbReference>
<dbReference type="InterPro" id="IPR002347">
    <property type="entry name" value="SDR_fam"/>
</dbReference>
<dbReference type="PANTHER" id="PTHR43669:SF3">
    <property type="entry name" value="ALCOHOL DEHYDROGENASE, PUTATIVE (AFU_ORTHOLOGUE AFUA_3G03445)-RELATED"/>
    <property type="match status" value="1"/>
</dbReference>
<keyword evidence="2" id="KW-0560">Oxidoreductase</keyword>
<comment type="similarity">
    <text evidence="1 3">Belongs to the short-chain dehydrogenases/reductases (SDR) family.</text>
</comment>
<evidence type="ECO:0000256" key="1">
    <source>
        <dbReference type="ARBA" id="ARBA00006484"/>
    </source>
</evidence>
<evidence type="ECO:0000313" key="5">
    <source>
        <dbReference type="Proteomes" id="UP000264719"/>
    </source>
</evidence>
<dbReference type="Gene3D" id="3.40.50.720">
    <property type="entry name" value="NAD(P)-binding Rossmann-like Domain"/>
    <property type="match status" value="1"/>
</dbReference>
<dbReference type="EMBL" id="DMVW01000002">
    <property type="protein sequence ID" value="HAR50268.1"/>
    <property type="molecule type" value="Genomic_DNA"/>
</dbReference>
<evidence type="ECO:0000313" key="4">
    <source>
        <dbReference type="EMBL" id="HAR50268.1"/>
    </source>
</evidence>
<evidence type="ECO:0000256" key="3">
    <source>
        <dbReference type="RuleBase" id="RU000363"/>
    </source>
</evidence>
<evidence type="ECO:0000256" key="2">
    <source>
        <dbReference type="ARBA" id="ARBA00023002"/>
    </source>
</evidence>
<dbReference type="Proteomes" id="UP000264719">
    <property type="component" value="Unassembled WGS sequence"/>
</dbReference>
<name>A0A348W6V6_9RHOB</name>
<dbReference type="PRINTS" id="PR00081">
    <property type="entry name" value="GDHRDH"/>
</dbReference>
<reference evidence="4 5" key="1">
    <citation type="journal article" date="2018" name="Nat. Biotechnol.">
        <title>A standardized bacterial taxonomy based on genome phylogeny substantially revises the tree of life.</title>
        <authorList>
            <person name="Parks D.H."/>
            <person name="Chuvochina M."/>
            <person name="Waite D.W."/>
            <person name="Rinke C."/>
            <person name="Skarshewski A."/>
            <person name="Chaumeil P.A."/>
            <person name="Hugenholtz P."/>
        </authorList>
    </citation>
    <scope>NUCLEOTIDE SEQUENCE [LARGE SCALE GENOMIC DNA]</scope>
    <source>
        <strain evidence="4">UBA9169</strain>
    </source>
</reference>
<dbReference type="Pfam" id="PF00106">
    <property type="entry name" value="adh_short"/>
    <property type="match status" value="1"/>
</dbReference>
<dbReference type="PANTHER" id="PTHR43669">
    <property type="entry name" value="5-KETO-D-GLUCONATE 5-REDUCTASE"/>
    <property type="match status" value="1"/>
</dbReference>